<dbReference type="Pfam" id="PF14403">
    <property type="entry name" value="CP_ATPgrasp_2"/>
    <property type="match status" value="1"/>
</dbReference>
<protein>
    <submittedName>
        <fullName evidence="3">Circularly permuted type 2 ATP-grasp protein</fullName>
    </submittedName>
</protein>
<dbReference type="Pfam" id="PF04168">
    <property type="entry name" value="Alpha-E"/>
    <property type="match status" value="1"/>
</dbReference>
<feature type="domain" description="DUF403" evidence="1">
    <location>
        <begin position="550"/>
        <end position="866"/>
    </location>
</feature>
<evidence type="ECO:0000259" key="1">
    <source>
        <dbReference type="Pfam" id="PF04168"/>
    </source>
</evidence>
<dbReference type="PANTHER" id="PTHR34595">
    <property type="entry name" value="BLR5612 PROTEIN"/>
    <property type="match status" value="1"/>
</dbReference>
<proteinExistence type="predicted"/>
<evidence type="ECO:0000259" key="2">
    <source>
        <dbReference type="Pfam" id="PF14403"/>
    </source>
</evidence>
<sequence length="880" mass="96428">MSKTVSASLPQQSSLLPELLPQDLPDPLALAAAAVLQGKEGRYSELHQRPNGRPGAAPPPLGPLWQQFFAASGAAGWLDLAGRRQRTQRRVQEDGASYNVYDEGGQSSRAWPLELLPMLIAADEWRAIERGVAQRARLLNAALADVYGARRLLDEGLLPASLVFAHPQYLRALHGCRPLGGIHLHIAAFDLARGPDGLWWVVGQRTQAPSGLGYLLENRLIIGQQFPEAFRAMSVQRLAASFQALLQGLQRLSPEGERARVALLTPGPRNETYFEHAFLARYLGLTLVEGGDLTVREDKVFLKTTLGLERVHVLLRRVDDEYLDPLELRSDSALGVAGLLQAMRAGGVVVANAPGAGWLESPGLSAFWPGVAQALLGEELLLPATTAWWCGEDSAWRQQRERLADFIVAPTFPGGAPSVVADLAPAARAALLARIAADPAAYTLQARIRPSEMPVWDQGLLEPRPAVLRVFALSDGLGGWRVLPGGLTRVATRRDEQPRRESGGDPWLSMQGGSASVDTWVMTEGKVDSTSLLPKPLQAADLAQVHWTVTSRSAENLFWLGRYSERAENSLRLARLTLDALAGSMRGSTSAQVLRVLDALARRYGLVGEDVPTPQQSLRLFERALVKALVDTEGSNSVAWNLRALQSCAQALRERLSSEHWQLIHETADQFIEQLSALLAAGQGSIPLSEALGVLARADTHLAAITGAQTDRMTRDDGWRLLSVGRQIERLDFLSNVLIEGFGEGLQQHDDGFALMLGLFDSTITYRAQFQGRREVPPLLQLLVRDSDNPRSLAWVASTLRGRFLKLSRHDSSWALEQVRALPLPERWPMERIAEPDAEGRYALLTTLLQACSEQAQALSVQIGRRLFSHVGSVERMVWQ</sequence>
<keyword evidence="4" id="KW-1185">Reference proteome</keyword>
<evidence type="ECO:0000313" key="3">
    <source>
        <dbReference type="EMBL" id="MDN3922277.1"/>
    </source>
</evidence>
<dbReference type="RefSeq" id="WP_290360585.1">
    <property type="nucleotide sequence ID" value="NZ_JAUHHC010000005.1"/>
</dbReference>
<dbReference type="PANTHER" id="PTHR34595:SF2">
    <property type="entry name" value="BLR2978 PROTEIN"/>
    <property type="match status" value="1"/>
</dbReference>
<dbReference type="SUPFAM" id="SSF56059">
    <property type="entry name" value="Glutathione synthetase ATP-binding domain-like"/>
    <property type="match status" value="1"/>
</dbReference>
<dbReference type="InterPro" id="IPR025841">
    <property type="entry name" value="CP_ATPgrasp_2"/>
</dbReference>
<name>A0ABT8DY81_9BURK</name>
<accession>A0ABT8DY81</accession>
<dbReference type="EMBL" id="JAUHHC010000005">
    <property type="protein sequence ID" value="MDN3922277.1"/>
    <property type="molecule type" value="Genomic_DNA"/>
</dbReference>
<dbReference type="InterPro" id="IPR007296">
    <property type="entry name" value="DUF403"/>
</dbReference>
<feature type="domain" description="Circularly permuted ATP-grasp type 2" evidence="2">
    <location>
        <begin position="117"/>
        <end position="491"/>
    </location>
</feature>
<comment type="caution">
    <text evidence="3">The sequence shown here is derived from an EMBL/GenBank/DDBJ whole genome shotgun (WGS) entry which is preliminary data.</text>
</comment>
<organism evidence="3 4">
    <name type="scientific">Roseateles violae</name>
    <dbReference type="NCBI Taxonomy" id="3058042"/>
    <lineage>
        <taxon>Bacteria</taxon>
        <taxon>Pseudomonadati</taxon>
        <taxon>Pseudomonadota</taxon>
        <taxon>Betaproteobacteria</taxon>
        <taxon>Burkholderiales</taxon>
        <taxon>Sphaerotilaceae</taxon>
        <taxon>Roseateles</taxon>
    </lineage>
</organism>
<evidence type="ECO:0000313" key="4">
    <source>
        <dbReference type="Proteomes" id="UP001228044"/>
    </source>
</evidence>
<dbReference type="Gene3D" id="3.40.50.11290">
    <property type="match status" value="1"/>
</dbReference>
<gene>
    <name evidence="3" type="ORF">QWJ38_18455</name>
</gene>
<reference evidence="3 4" key="1">
    <citation type="submission" date="2023-06" db="EMBL/GenBank/DDBJ databases">
        <title>Pelomonas sp. PFR6 16S ribosomal RNA gene Genome sequencing and assembly.</title>
        <authorList>
            <person name="Woo H."/>
        </authorList>
    </citation>
    <scope>NUCLEOTIDE SEQUENCE [LARGE SCALE GENOMIC DNA]</scope>
    <source>
        <strain evidence="3 4">PFR6</strain>
    </source>
</reference>
<dbReference type="InterPro" id="IPR051680">
    <property type="entry name" value="ATP-dep_Glu-Cys_Ligase-2"/>
</dbReference>
<dbReference type="Proteomes" id="UP001228044">
    <property type="component" value="Unassembled WGS sequence"/>
</dbReference>